<evidence type="ECO:0000313" key="2">
    <source>
        <dbReference type="Proteomes" id="UP001152622"/>
    </source>
</evidence>
<comment type="caution">
    <text evidence="1">The sequence shown here is derived from an EMBL/GenBank/DDBJ whole genome shotgun (WGS) entry which is preliminary data.</text>
</comment>
<dbReference type="EMBL" id="JAINUF010000003">
    <property type="protein sequence ID" value="KAJ8368867.1"/>
    <property type="molecule type" value="Genomic_DNA"/>
</dbReference>
<dbReference type="AlphaFoldDB" id="A0A9Q1J577"/>
<evidence type="ECO:0000313" key="1">
    <source>
        <dbReference type="EMBL" id="KAJ8368867.1"/>
    </source>
</evidence>
<sequence>MWAGFQGGAAGGIWSDAGGVAGIQRNVSWADKLALPEQAGTGWGGGGTAGRSLRPGGGELCALPDYIGFSVLQHSSGRQRALVSAQPTPL</sequence>
<dbReference type="Proteomes" id="UP001152622">
    <property type="component" value="Chromosome 3"/>
</dbReference>
<name>A0A9Q1J577_SYNKA</name>
<protein>
    <submittedName>
        <fullName evidence="1">Uncharacterized protein</fullName>
    </submittedName>
</protein>
<proteinExistence type="predicted"/>
<organism evidence="1 2">
    <name type="scientific">Synaphobranchus kaupii</name>
    <name type="common">Kaup's arrowtooth eel</name>
    <dbReference type="NCBI Taxonomy" id="118154"/>
    <lineage>
        <taxon>Eukaryota</taxon>
        <taxon>Metazoa</taxon>
        <taxon>Chordata</taxon>
        <taxon>Craniata</taxon>
        <taxon>Vertebrata</taxon>
        <taxon>Euteleostomi</taxon>
        <taxon>Actinopterygii</taxon>
        <taxon>Neopterygii</taxon>
        <taxon>Teleostei</taxon>
        <taxon>Anguilliformes</taxon>
        <taxon>Synaphobranchidae</taxon>
        <taxon>Synaphobranchus</taxon>
    </lineage>
</organism>
<gene>
    <name evidence="1" type="ORF">SKAU_G00088950</name>
</gene>
<accession>A0A9Q1J577</accession>
<keyword evidence="2" id="KW-1185">Reference proteome</keyword>
<reference evidence="1" key="1">
    <citation type="journal article" date="2023" name="Science">
        <title>Genome structures resolve the early diversification of teleost fishes.</title>
        <authorList>
            <person name="Parey E."/>
            <person name="Louis A."/>
            <person name="Montfort J."/>
            <person name="Bouchez O."/>
            <person name="Roques C."/>
            <person name="Iampietro C."/>
            <person name="Lluch J."/>
            <person name="Castinel A."/>
            <person name="Donnadieu C."/>
            <person name="Desvignes T."/>
            <person name="Floi Bucao C."/>
            <person name="Jouanno E."/>
            <person name="Wen M."/>
            <person name="Mejri S."/>
            <person name="Dirks R."/>
            <person name="Jansen H."/>
            <person name="Henkel C."/>
            <person name="Chen W.J."/>
            <person name="Zahm M."/>
            <person name="Cabau C."/>
            <person name="Klopp C."/>
            <person name="Thompson A.W."/>
            <person name="Robinson-Rechavi M."/>
            <person name="Braasch I."/>
            <person name="Lecointre G."/>
            <person name="Bobe J."/>
            <person name="Postlethwait J.H."/>
            <person name="Berthelot C."/>
            <person name="Roest Crollius H."/>
            <person name="Guiguen Y."/>
        </authorList>
    </citation>
    <scope>NUCLEOTIDE SEQUENCE</scope>
    <source>
        <strain evidence="1">WJC10195</strain>
    </source>
</reference>